<protein>
    <recommendedName>
        <fullName evidence="2">Rab-GAP TBC domain-containing protein</fullName>
    </recommendedName>
</protein>
<proteinExistence type="predicted"/>
<name>A0A2U9RAC4_PICKU</name>
<evidence type="ECO:0000259" key="2">
    <source>
        <dbReference type="PROSITE" id="PS50086"/>
    </source>
</evidence>
<dbReference type="PANTHER" id="PTHR22957">
    <property type="entry name" value="TBC1 DOMAIN FAMILY MEMBER GTPASE-ACTIVATING PROTEIN"/>
    <property type="match status" value="1"/>
</dbReference>
<feature type="region of interest" description="Disordered" evidence="1">
    <location>
        <begin position="618"/>
        <end position="658"/>
    </location>
</feature>
<dbReference type="Proteomes" id="UP000249293">
    <property type="component" value="Chromosome 5"/>
</dbReference>
<evidence type="ECO:0000256" key="1">
    <source>
        <dbReference type="SAM" id="MobiDB-lite"/>
    </source>
</evidence>
<dbReference type="InterPro" id="IPR000195">
    <property type="entry name" value="Rab-GAP-TBC_dom"/>
</dbReference>
<dbReference type="AlphaFoldDB" id="A0A2U9RAC4"/>
<feature type="domain" description="Rab-GAP TBC" evidence="2">
    <location>
        <begin position="185"/>
        <end position="435"/>
    </location>
</feature>
<sequence length="658" mass="74871">MNATGKTSLAKREDTLHQTLKMSADVGHCKHTSDESFPAKQNIARTSDQVNRIKEVLGLFPSRPSLASSVLSAYHVKKLSGKVPFCRTLLWKTSLLHIDITHMKNGNSVMPFFDMTNLKGQRELYETLVTNIGIPWHLLPKDSLYYREIKDDVFGGNDVEEDLCNLKLDGQSTVHMRKTKLKSQPVPSDEDPLRKPSLESFEDKEESDVNILQIIISDVERLFPEHPHMFIEDTKNKKMIIEILYRYTKWSNHLRESKGDKKIGYVQGMHELCGIIHAVLKVELLTENEKVGNTDATIKNYDLSVEREDTHVSEGKLENEATTNSFESKLEEQIKYFLSEKYFAHDVFAMFKELTLPLLDKYFTSSGIVRESIFFDLKLHHLDLGSANRPGLATSLRESHIESQLWLTRWFRMLLTREVGLAYAVRIWDGLIAYSCAGAQANTTENENDVSTLIPYIVILLILRVRSVLLSSMVPSLKEILEAYGEEKEPLSVLLHYPFDDQEIQSPRSASPDPDDENVDSSITSYRLSKDIRYSKSYKELKRMLKIPKMPSSVTLLSDAILLCGKTDAELNEMGPLLTKKYARDDVYDVLKLVEKDKLSSASFFDGVLKRTKSWKIAPSSSSSGHSAVSSSASNGVDSNRTRLETRLQQRVHDRLRN</sequence>
<dbReference type="SMART" id="SM00164">
    <property type="entry name" value="TBC"/>
    <property type="match status" value="1"/>
</dbReference>
<evidence type="ECO:0000313" key="4">
    <source>
        <dbReference type="Proteomes" id="UP000249293"/>
    </source>
</evidence>
<accession>A0A2U9RAC4</accession>
<evidence type="ECO:0000313" key="3">
    <source>
        <dbReference type="EMBL" id="AWU78101.1"/>
    </source>
</evidence>
<dbReference type="PROSITE" id="PS50086">
    <property type="entry name" value="TBC_RABGAP"/>
    <property type="match status" value="1"/>
</dbReference>
<dbReference type="STRING" id="4909.A0A2U9RAC4"/>
<dbReference type="GeneID" id="40385960"/>
<feature type="region of interest" description="Disordered" evidence="1">
    <location>
        <begin position="177"/>
        <end position="204"/>
    </location>
</feature>
<dbReference type="RefSeq" id="XP_029323577.1">
    <property type="nucleotide sequence ID" value="XM_029467717.1"/>
</dbReference>
<dbReference type="GO" id="GO:0005096">
    <property type="term" value="F:GTPase activator activity"/>
    <property type="evidence" value="ECO:0007669"/>
    <property type="project" value="TreeGrafter"/>
</dbReference>
<dbReference type="EMBL" id="CP028777">
    <property type="protein sequence ID" value="AWU78101.1"/>
    <property type="molecule type" value="Genomic_DNA"/>
</dbReference>
<dbReference type="KEGG" id="pkz:C5L36_0E01640"/>
<feature type="compositionally biased region" description="Basic and acidic residues" evidence="1">
    <location>
        <begin position="640"/>
        <end position="658"/>
    </location>
</feature>
<feature type="compositionally biased region" description="Low complexity" evidence="1">
    <location>
        <begin position="620"/>
        <end position="639"/>
    </location>
</feature>
<gene>
    <name evidence="3" type="ORF">C5L36_0E01640</name>
</gene>
<organism evidence="3 4">
    <name type="scientific">Pichia kudriavzevii</name>
    <name type="common">Yeast</name>
    <name type="synonym">Issatchenkia orientalis</name>
    <dbReference type="NCBI Taxonomy" id="4909"/>
    <lineage>
        <taxon>Eukaryota</taxon>
        <taxon>Fungi</taxon>
        <taxon>Dikarya</taxon>
        <taxon>Ascomycota</taxon>
        <taxon>Saccharomycotina</taxon>
        <taxon>Pichiomycetes</taxon>
        <taxon>Pichiales</taxon>
        <taxon>Pichiaceae</taxon>
        <taxon>Pichia</taxon>
    </lineage>
</organism>
<dbReference type="Pfam" id="PF00566">
    <property type="entry name" value="RabGAP-TBC"/>
    <property type="match status" value="1"/>
</dbReference>
<dbReference type="VEuPathDB" id="FungiDB:C5L36_0E01640"/>
<keyword evidence="4" id="KW-1185">Reference proteome</keyword>
<dbReference type="SUPFAM" id="SSF47923">
    <property type="entry name" value="Ypt/Rab-GAP domain of gyp1p"/>
    <property type="match status" value="2"/>
</dbReference>
<dbReference type="Gene3D" id="1.10.472.80">
    <property type="entry name" value="Ypt/Rab-GAP domain of gyp1p, domain 3"/>
    <property type="match status" value="1"/>
</dbReference>
<dbReference type="InterPro" id="IPR035969">
    <property type="entry name" value="Rab-GAP_TBC_sf"/>
</dbReference>
<dbReference type="Gene3D" id="1.10.8.270">
    <property type="entry name" value="putative rabgap domain of human tbc1 domain family member 14 like domains"/>
    <property type="match status" value="1"/>
</dbReference>
<dbReference type="OrthoDB" id="27140at2759"/>
<reference evidence="3 4" key="1">
    <citation type="submission" date="2018-06" db="EMBL/GenBank/DDBJ databases">
        <title>Population genomics shows no distinction between pathogenic Candida krusei and environmental Pichia kudriavzevii: One species, four names.</title>
        <authorList>
            <person name="Douglass A.P."/>
            <person name="Offei B."/>
            <person name="Braun-Galleani S."/>
            <person name="Coughlan A.Y."/>
            <person name="Martos A."/>
            <person name="Ortiz-Merino R.A."/>
            <person name="Byrne K.P."/>
            <person name="Wolfe K.H."/>
        </authorList>
    </citation>
    <scope>NUCLEOTIDE SEQUENCE [LARGE SCALE GENOMIC DNA]</scope>
    <source>
        <strain evidence="3 4">CBS573</strain>
    </source>
</reference>